<dbReference type="SUPFAM" id="SSF48726">
    <property type="entry name" value="Immunoglobulin"/>
    <property type="match status" value="1"/>
</dbReference>
<proteinExistence type="predicted"/>
<evidence type="ECO:0000313" key="3">
    <source>
        <dbReference type="EMBL" id="CAH1269680.1"/>
    </source>
</evidence>
<gene>
    <name evidence="3" type="primary">Hypp4228</name>
    <name evidence="3" type="ORF">BLAG_LOCUS22247</name>
</gene>
<dbReference type="InterPro" id="IPR003599">
    <property type="entry name" value="Ig_sub"/>
</dbReference>
<dbReference type="SMART" id="SM00409">
    <property type="entry name" value="IG"/>
    <property type="match status" value="1"/>
</dbReference>
<name>A0A8K0A5I6_BRALA</name>
<accession>A0A8K0A5I6</accession>
<keyword evidence="1" id="KW-0472">Membrane</keyword>
<organism evidence="3 4">
    <name type="scientific">Branchiostoma lanceolatum</name>
    <name type="common">Common lancelet</name>
    <name type="synonym">Amphioxus lanceolatum</name>
    <dbReference type="NCBI Taxonomy" id="7740"/>
    <lineage>
        <taxon>Eukaryota</taxon>
        <taxon>Metazoa</taxon>
        <taxon>Chordata</taxon>
        <taxon>Cephalochordata</taxon>
        <taxon>Leptocardii</taxon>
        <taxon>Amphioxiformes</taxon>
        <taxon>Branchiostomatidae</taxon>
        <taxon>Branchiostoma</taxon>
    </lineage>
</organism>
<dbReference type="EMBL" id="OV696692">
    <property type="protein sequence ID" value="CAH1269680.1"/>
    <property type="molecule type" value="Genomic_DNA"/>
</dbReference>
<feature type="domain" description="Ig-like" evidence="2">
    <location>
        <begin position="19"/>
        <end position="147"/>
    </location>
</feature>
<dbReference type="InterPro" id="IPR036179">
    <property type="entry name" value="Ig-like_dom_sf"/>
</dbReference>
<dbReference type="InterPro" id="IPR013783">
    <property type="entry name" value="Ig-like_fold"/>
</dbReference>
<evidence type="ECO:0000256" key="1">
    <source>
        <dbReference type="SAM" id="Phobius"/>
    </source>
</evidence>
<keyword evidence="4" id="KW-1185">Reference proteome</keyword>
<sequence>MHDRVTGVFKRSRLIVFPPKMSSRGHQGALCLSLFAFFVSGCAAIRREEGSDVQLPCDVPIPSEYVLEWKRGAQVILRYTSTSGAAIVPADSFAGRVSLVGATSAVGLRTDLGITSVKWTDSGQFYCSVRNLATSGSPVTSARQTLTVDGMTTTKSDDVISRRDNMEGCTGTSGVQLVTVILMTAAAGVGGMLAGAALALLCRAMCRHSGRDDESRVYHSAEVDF</sequence>
<dbReference type="Proteomes" id="UP000838412">
    <property type="component" value="Chromosome 7"/>
</dbReference>
<evidence type="ECO:0000259" key="2">
    <source>
        <dbReference type="PROSITE" id="PS50835"/>
    </source>
</evidence>
<keyword evidence="1" id="KW-0812">Transmembrane</keyword>
<dbReference type="PROSITE" id="PS50835">
    <property type="entry name" value="IG_LIKE"/>
    <property type="match status" value="1"/>
</dbReference>
<dbReference type="OrthoDB" id="6354602at2759"/>
<dbReference type="InterPro" id="IPR007110">
    <property type="entry name" value="Ig-like_dom"/>
</dbReference>
<protein>
    <submittedName>
        <fullName evidence="3">Hypp4228 protein</fullName>
    </submittedName>
</protein>
<evidence type="ECO:0000313" key="4">
    <source>
        <dbReference type="Proteomes" id="UP000838412"/>
    </source>
</evidence>
<reference evidence="3" key="1">
    <citation type="submission" date="2022-01" db="EMBL/GenBank/DDBJ databases">
        <authorList>
            <person name="Braso-Vives M."/>
        </authorList>
    </citation>
    <scope>NUCLEOTIDE SEQUENCE</scope>
</reference>
<dbReference type="Gene3D" id="2.60.40.10">
    <property type="entry name" value="Immunoglobulins"/>
    <property type="match status" value="1"/>
</dbReference>
<feature type="transmembrane region" description="Helical" evidence="1">
    <location>
        <begin position="177"/>
        <end position="201"/>
    </location>
</feature>
<keyword evidence="1" id="KW-1133">Transmembrane helix</keyword>
<dbReference type="AlphaFoldDB" id="A0A8K0A5I6"/>